<reference evidence="2" key="1">
    <citation type="submission" date="2020-03" db="EMBL/GenBank/DDBJ databases">
        <title>A mixture of massive structural variations and highly conserved coding sequences in Ustilaginoidea virens genome.</title>
        <authorList>
            <person name="Zhang K."/>
            <person name="Zhao Z."/>
            <person name="Zhang Z."/>
            <person name="Li Y."/>
            <person name="Hsiang T."/>
            <person name="Sun W."/>
        </authorList>
    </citation>
    <scope>NUCLEOTIDE SEQUENCE</scope>
    <source>
        <strain evidence="2">UV-8b</strain>
    </source>
</reference>
<protein>
    <submittedName>
        <fullName evidence="2">Uncharacterized protein</fullName>
    </submittedName>
</protein>
<dbReference type="AlphaFoldDB" id="A0A8E5MJF0"/>
<feature type="compositionally biased region" description="Polar residues" evidence="1">
    <location>
        <begin position="96"/>
        <end position="110"/>
    </location>
</feature>
<sequence>MRHVRCLASRLFASPLVQEGLKRGISGASGASSREAPTIQILSPDAPYLVFSLETLSRRYQPIEPNQASHAAFASADAKGKIRYSTQRATPDGSLFSATRRNNTNQGVLD</sequence>
<evidence type="ECO:0000313" key="2">
    <source>
        <dbReference type="EMBL" id="QUC22548.1"/>
    </source>
</evidence>
<proteinExistence type="predicted"/>
<gene>
    <name evidence="2" type="ORF">UV8b_06789</name>
</gene>
<dbReference type="Proteomes" id="UP000027002">
    <property type="component" value="Chromosome 5"/>
</dbReference>
<dbReference type="EMBL" id="CP072757">
    <property type="protein sequence ID" value="QUC22548.1"/>
    <property type="molecule type" value="Genomic_DNA"/>
</dbReference>
<dbReference type="KEGG" id="uvi:66067566"/>
<name>A0A8E5MJF0_USTVR</name>
<dbReference type="RefSeq" id="XP_043000221.1">
    <property type="nucleotide sequence ID" value="XM_043144286.1"/>
</dbReference>
<evidence type="ECO:0000256" key="1">
    <source>
        <dbReference type="SAM" id="MobiDB-lite"/>
    </source>
</evidence>
<accession>A0A8E5MJF0</accession>
<dbReference type="GeneID" id="66067566"/>
<organism evidence="2 3">
    <name type="scientific">Ustilaginoidea virens</name>
    <name type="common">Rice false smut fungus</name>
    <name type="synonym">Villosiclava virens</name>
    <dbReference type="NCBI Taxonomy" id="1159556"/>
    <lineage>
        <taxon>Eukaryota</taxon>
        <taxon>Fungi</taxon>
        <taxon>Dikarya</taxon>
        <taxon>Ascomycota</taxon>
        <taxon>Pezizomycotina</taxon>
        <taxon>Sordariomycetes</taxon>
        <taxon>Hypocreomycetidae</taxon>
        <taxon>Hypocreales</taxon>
        <taxon>Clavicipitaceae</taxon>
        <taxon>Ustilaginoidea</taxon>
    </lineage>
</organism>
<keyword evidence="3" id="KW-1185">Reference proteome</keyword>
<feature type="region of interest" description="Disordered" evidence="1">
    <location>
        <begin position="82"/>
        <end position="110"/>
    </location>
</feature>
<evidence type="ECO:0000313" key="3">
    <source>
        <dbReference type="Proteomes" id="UP000027002"/>
    </source>
</evidence>